<feature type="compositionally biased region" description="Basic and acidic residues" evidence="1">
    <location>
        <begin position="29"/>
        <end position="38"/>
    </location>
</feature>
<feature type="compositionally biased region" description="Basic and acidic residues" evidence="1">
    <location>
        <begin position="179"/>
        <end position="218"/>
    </location>
</feature>
<dbReference type="AlphaFoldDB" id="A0AAN9XQY7"/>
<keyword evidence="3" id="KW-1185">Reference proteome</keyword>
<feature type="compositionally biased region" description="Basic and acidic residues" evidence="1">
    <location>
        <begin position="128"/>
        <end position="168"/>
    </location>
</feature>
<protein>
    <submittedName>
        <fullName evidence="2">Uncharacterized protein</fullName>
    </submittedName>
</protein>
<dbReference type="EMBL" id="JAYMYS010000002">
    <property type="protein sequence ID" value="KAK7404755.1"/>
    <property type="molecule type" value="Genomic_DNA"/>
</dbReference>
<sequence>MAEKGPMTRSSREALSKKVVTSGSATLNRKSERVDKRMPPSPAVKMDQKRKTTTPSPLRRSERTKNASLSDASASKSKSSGSKKHFTGKQLVFEASGDGEEGGSEASSRNRPKRMTTGEYLALFVKPRRVDLSDSHEEANGMDRSTQEGDCHEKTDGNDRPTQEDCLEKTNSIDMSTQDCHEKTNGNERPTQEDCLEKSNQVDRLTQEGDDGGGRKIDGEKIDECLNGNCLDYAKDDKVVLPSEDATGKEMITEPKLSGPVKELLDDNVTVNSLVLTNASTCEPSRAHESFLFDSGKEETLQMLGLRDSVSNENLIRKCVEHDKGEKSISSKRKRTVVDMQSDGSAMLADNDNSNLIEDVRSSRICGNVVETNGSCSKRIR</sequence>
<organism evidence="2 3">
    <name type="scientific">Psophocarpus tetragonolobus</name>
    <name type="common">Winged bean</name>
    <name type="synonym">Dolichos tetragonolobus</name>
    <dbReference type="NCBI Taxonomy" id="3891"/>
    <lineage>
        <taxon>Eukaryota</taxon>
        <taxon>Viridiplantae</taxon>
        <taxon>Streptophyta</taxon>
        <taxon>Embryophyta</taxon>
        <taxon>Tracheophyta</taxon>
        <taxon>Spermatophyta</taxon>
        <taxon>Magnoliopsida</taxon>
        <taxon>eudicotyledons</taxon>
        <taxon>Gunneridae</taxon>
        <taxon>Pentapetalae</taxon>
        <taxon>rosids</taxon>
        <taxon>fabids</taxon>
        <taxon>Fabales</taxon>
        <taxon>Fabaceae</taxon>
        <taxon>Papilionoideae</taxon>
        <taxon>50 kb inversion clade</taxon>
        <taxon>NPAAA clade</taxon>
        <taxon>indigoferoid/millettioid clade</taxon>
        <taxon>Phaseoleae</taxon>
        <taxon>Psophocarpus</taxon>
    </lineage>
</organism>
<dbReference type="Proteomes" id="UP001386955">
    <property type="component" value="Unassembled WGS sequence"/>
</dbReference>
<feature type="compositionally biased region" description="Polar residues" evidence="1">
    <location>
        <begin position="169"/>
        <end position="178"/>
    </location>
</feature>
<accession>A0AAN9XQY7</accession>
<feature type="compositionally biased region" description="Low complexity" evidence="1">
    <location>
        <begin position="66"/>
        <end position="80"/>
    </location>
</feature>
<evidence type="ECO:0000313" key="2">
    <source>
        <dbReference type="EMBL" id="KAK7404755.1"/>
    </source>
</evidence>
<feature type="region of interest" description="Disordered" evidence="1">
    <location>
        <begin position="1"/>
        <end position="218"/>
    </location>
</feature>
<feature type="compositionally biased region" description="Polar residues" evidence="1">
    <location>
        <begin position="19"/>
        <end position="28"/>
    </location>
</feature>
<reference evidence="2 3" key="1">
    <citation type="submission" date="2024-01" db="EMBL/GenBank/DDBJ databases">
        <title>The genomes of 5 underutilized Papilionoideae crops provide insights into root nodulation and disease resistanc.</title>
        <authorList>
            <person name="Jiang F."/>
        </authorList>
    </citation>
    <scope>NUCLEOTIDE SEQUENCE [LARGE SCALE GENOMIC DNA]</scope>
    <source>
        <strain evidence="2">DUOXIRENSHENG_FW03</strain>
        <tissue evidence="2">Leaves</tissue>
    </source>
</reference>
<evidence type="ECO:0000313" key="3">
    <source>
        <dbReference type="Proteomes" id="UP001386955"/>
    </source>
</evidence>
<gene>
    <name evidence="2" type="ORF">VNO78_05712</name>
</gene>
<proteinExistence type="predicted"/>
<evidence type="ECO:0000256" key="1">
    <source>
        <dbReference type="SAM" id="MobiDB-lite"/>
    </source>
</evidence>
<name>A0AAN9XQY7_PSOTE</name>
<comment type="caution">
    <text evidence="2">The sequence shown here is derived from an EMBL/GenBank/DDBJ whole genome shotgun (WGS) entry which is preliminary data.</text>
</comment>